<evidence type="ECO:0000313" key="1">
    <source>
        <dbReference type="EMBL" id="KAF2709842.1"/>
    </source>
</evidence>
<sequence>MGVKWWGKLVFGSAAEPRAEEAKTINLTRASSEGLRQCKPTSLTTRHVRPVAIVGLWILGDPALSELRSIRSLVADFSSSQEMAGVSFPGKTVNATDGRSPNTDDRALIQLFSSTPNTGDRALTRITSSQPPPTDDDVLIQPFSSIVPSLDPGDRALIQLCSSNFPTNAARSTPNEPSSSALQPHLSFARLYMFTTTLRGDSAPWERHDA</sequence>
<reference evidence="1" key="1">
    <citation type="journal article" date="2020" name="Stud. Mycol.">
        <title>101 Dothideomycetes genomes: a test case for predicting lifestyles and emergence of pathogens.</title>
        <authorList>
            <person name="Haridas S."/>
            <person name="Albert R."/>
            <person name="Binder M."/>
            <person name="Bloem J."/>
            <person name="Labutti K."/>
            <person name="Salamov A."/>
            <person name="Andreopoulos B."/>
            <person name="Baker S."/>
            <person name="Barry K."/>
            <person name="Bills G."/>
            <person name="Bluhm B."/>
            <person name="Cannon C."/>
            <person name="Castanera R."/>
            <person name="Culley D."/>
            <person name="Daum C."/>
            <person name="Ezra D."/>
            <person name="Gonzalez J."/>
            <person name="Henrissat B."/>
            <person name="Kuo A."/>
            <person name="Liang C."/>
            <person name="Lipzen A."/>
            <person name="Lutzoni F."/>
            <person name="Magnuson J."/>
            <person name="Mondo S."/>
            <person name="Nolan M."/>
            <person name="Ohm R."/>
            <person name="Pangilinan J."/>
            <person name="Park H.-J."/>
            <person name="Ramirez L."/>
            <person name="Alfaro M."/>
            <person name="Sun H."/>
            <person name="Tritt A."/>
            <person name="Yoshinaga Y."/>
            <person name="Zwiers L.-H."/>
            <person name="Turgeon B."/>
            <person name="Goodwin S."/>
            <person name="Spatafora J."/>
            <person name="Crous P."/>
            <person name="Grigoriev I."/>
        </authorList>
    </citation>
    <scope>NUCLEOTIDE SEQUENCE</scope>
    <source>
        <strain evidence="1">CBS 279.74</strain>
    </source>
</reference>
<dbReference type="EMBL" id="MU005770">
    <property type="protein sequence ID" value="KAF2709842.1"/>
    <property type="molecule type" value="Genomic_DNA"/>
</dbReference>
<dbReference type="Proteomes" id="UP000799428">
    <property type="component" value="Unassembled WGS sequence"/>
</dbReference>
<proteinExistence type="predicted"/>
<gene>
    <name evidence="1" type="ORF">K504DRAFT_502550</name>
</gene>
<dbReference type="AlphaFoldDB" id="A0A6G1KBJ8"/>
<keyword evidence="2" id="KW-1185">Reference proteome</keyword>
<evidence type="ECO:0000313" key="2">
    <source>
        <dbReference type="Proteomes" id="UP000799428"/>
    </source>
</evidence>
<name>A0A6G1KBJ8_9PLEO</name>
<accession>A0A6G1KBJ8</accession>
<protein>
    <submittedName>
        <fullName evidence="1">Uncharacterized protein</fullName>
    </submittedName>
</protein>
<organism evidence="1 2">
    <name type="scientific">Pleomassaria siparia CBS 279.74</name>
    <dbReference type="NCBI Taxonomy" id="1314801"/>
    <lineage>
        <taxon>Eukaryota</taxon>
        <taxon>Fungi</taxon>
        <taxon>Dikarya</taxon>
        <taxon>Ascomycota</taxon>
        <taxon>Pezizomycotina</taxon>
        <taxon>Dothideomycetes</taxon>
        <taxon>Pleosporomycetidae</taxon>
        <taxon>Pleosporales</taxon>
        <taxon>Pleomassariaceae</taxon>
        <taxon>Pleomassaria</taxon>
    </lineage>
</organism>